<reference evidence="3 4" key="1">
    <citation type="submission" date="2023-01" db="EMBL/GenBank/DDBJ databases">
        <title>Novel diversity within Roseofilum (Cyanobacteria; Desertifilaceae) from marine benthic mats with descriptions of four novel species.</title>
        <authorList>
            <person name="Wang Y."/>
            <person name="Berthold D.E."/>
            <person name="Hu J."/>
            <person name="Lefler F.W."/>
            <person name="Laughinghouse H.D. IV."/>
        </authorList>
    </citation>
    <scope>NUCLEOTIDE SEQUENCE [LARGE SCALE GENOMIC DNA]</scope>
    <source>
        <strain evidence="3 4">BLCC-M114</strain>
    </source>
</reference>
<comment type="caution">
    <text evidence="3">The sequence shown here is derived from an EMBL/GenBank/DDBJ whole genome shotgun (WGS) entry which is preliminary data.</text>
</comment>
<evidence type="ECO:0000256" key="1">
    <source>
        <dbReference type="SAM" id="Coils"/>
    </source>
</evidence>
<protein>
    <submittedName>
        <fullName evidence="3">Uncharacterized protein</fullName>
    </submittedName>
</protein>
<keyword evidence="2" id="KW-1133">Transmembrane helix</keyword>
<proteinExistence type="predicted"/>
<dbReference type="RefSeq" id="WP_283765600.1">
    <property type="nucleotide sequence ID" value="NZ_JAQOSO010000015.1"/>
</dbReference>
<dbReference type="Proteomes" id="UP001235849">
    <property type="component" value="Unassembled WGS sequence"/>
</dbReference>
<dbReference type="EMBL" id="JAQOSO010000015">
    <property type="protein sequence ID" value="MDJ1173231.1"/>
    <property type="molecule type" value="Genomic_DNA"/>
</dbReference>
<keyword evidence="2" id="KW-0812">Transmembrane</keyword>
<keyword evidence="4" id="KW-1185">Reference proteome</keyword>
<feature type="coiled-coil region" evidence="1">
    <location>
        <begin position="104"/>
        <end position="152"/>
    </location>
</feature>
<accession>A0ABT7B283</accession>
<keyword evidence="2" id="KW-0472">Membrane</keyword>
<sequence length="419" mass="49316">MPLPWVIAATGTFVAITASRIISIVAGRKFAEKSASKRRSVSAQKSEKVSQAESEYFKRKNQREEELANIEADLANMRETEILANIEIAKAEADREERFLGISNKNLQLRKQELALLKARLKEDIKHSEAQREQMECSLKLRQREVELMEEDIRERQKLSYLYLDAQRTHNANQVILKLTELQSNWDRENWAGIISREEMKRLLVESQSKHRLLIMISPPDIADSLEFNTHLQKQVRSEVKEFLEQNYPLHEDLCPVEYYGKFFKSSIFDAEVKQLESDLEPIPTLVIYSDVTDEKVYFHVYFWGLEETLPLTFPWNWQEEYQKLIAQGVSQENSLMAIRQSIVTIHQLIAAFLADLYYLSINPLHQPRLFEMDTDLPIEWIESNFGILREVQQQKLKEYEEEQKLIEQENQIIKRFAY</sequence>
<gene>
    <name evidence="3" type="ORF">PMG25_03915</name>
</gene>
<evidence type="ECO:0000256" key="2">
    <source>
        <dbReference type="SAM" id="Phobius"/>
    </source>
</evidence>
<name>A0ABT7B283_9CYAN</name>
<keyword evidence="1" id="KW-0175">Coiled coil</keyword>
<organism evidence="3 4">
    <name type="scientific">Roseofilum capinflatum BLCC-M114</name>
    <dbReference type="NCBI Taxonomy" id="3022440"/>
    <lineage>
        <taxon>Bacteria</taxon>
        <taxon>Bacillati</taxon>
        <taxon>Cyanobacteriota</taxon>
        <taxon>Cyanophyceae</taxon>
        <taxon>Desertifilales</taxon>
        <taxon>Desertifilaceae</taxon>
        <taxon>Roseofilum</taxon>
        <taxon>Roseofilum capinflatum</taxon>
    </lineage>
</organism>
<evidence type="ECO:0000313" key="4">
    <source>
        <dbReference type="Proteomes" id="UP001235849"/>
    </source>
</evidence>
<feature type="transmembrane region" description="Helical" evidence="2">
    <location>
        <begin position="6"/>
        <end position="27"/>
    </location>
</feature>
<evidence type="ECO:0000313" key="3">
    <source>
        <dbReference type="EMBL" id="MDJ1173231.1"/>
    </source>
</evidence>